<evidence type="ECO:0000256" key="8">
    <source>
        <dbReference type="SAM" id="Coils"/>
    </source>
</evidence>
<accession>A0AAD8EZ83</accession>
<evidence type="ECO:0000256" key="2">
    <source>
        <dbReference type="ARBA" id="ARBA00004555"/>
    </source>
</evidence>
<evidence type="ECO:0000256" key="4">
    <source>
        <dbReference type="ARBA" id="ARBA00014130"/>
    </source>
</evidence>
<keyword evidence="11" id="KW-1185">Reference proteome</keyword>
<reference evidence="10" key="1">
    <citation type="journal article" date="2023" name="PLoS Negl. Trop. Dis.">
        <title>A genome sequence for Biomphalaria pfeifferi, the major vector snail for the human-infecting parasite Schistosoma mansoni.</title>
        <authorList>
            <person name="Bu L."/>
            <person name="Lu L."/>
            <person name="Laidemitt M.R."/>
            <person name="Zhang S.M."/>
            <person name="Mutuku M."/>
            <person name="Mkoji G."/>
            <person name="Steinauer M."/>
            <person name="Loker E.S."/>
        </authorList>
    </citation>
    <scope>NUCLEOTIDE SEQUENCE</scope>
    <source>
        <strain evidence="10">KasaAsao</strain>
    </source>
</reference>
<dbReference type="InterPro" id="IPR007033">
    <property type="entry name" value="GORAB"/>
</dbReference>
<feature type="compositionally biased region" description="Polar residues" evidence="9">
    <location>
        <begin position="40"/>
        <end position="54"/>
    </location>
</feature>
<evidence type="ECO:0000256" key="7">
    <source>
        <dbReference type="ARBA" id="ARBA00023054"/>
    </source>
</evidence>
<comment type="caution">
    <text evidence="10">The sequence shown here is derived from an EMBL/GenBank/DDBJ whole genome shotgun (WGS) entry which is preliminary data.</text>
</comment>
<protein>
    <recommendedName>
        <fullName evidence="4">RAB6-interacting golgin</fullName>
    </recommendedName>
</protein>
<feature type="compositionally biased region" description="Polar residues" evidence="9">
    <location>
        <begin position="94"/>
        <end position="111"/>
    </location>
</feature>
<name>A0AAD8EZ83_BIOPF</name>
<dbReference type="EMBL" id="JASAOG010000191">
    <property type="protein sequence ID" value="KAK0044823.1"/>
    <property type="molecule type" value="Genomic_DNA"/>
</dbReference>
<evidence type="ECO:0000256" key="6">
    <source>
        <dbReference type="ARBA" id="ARBA00023034"/>
    </source>
</evidence>
<organism evidence="10 11">
    <name type="scientific">Biomphalaria pfeifferi</name>
    <name type="common">Bloodfluke planorb</name>
    <name type="synonym">Freshwater snail</name>
    <dbReference type="NCBI Taxonomy" id="112525"/>
    <lineage>
        <taxon>Eukaryota</taxon>
        <taxon>Metazoa</taxon>
        <taxon>Spiralia</taxon>
        <taxon>Lophotrochozoa</taxon>
        <taxon>Mollusca</taxon>
        <taxon>Gastropoda</taxon>
        <taxon>Heterobranchia</taxon>
        <taxon>Euthyneura</taxon>
        <taxon>Panpulmonata</taxon>
        <taxon>Hygrophila</taxon>
        <taxon>Lymnaeoidea</taxon>
        <taxon>Planorbidae</taxon>
        <taxon>Biomphalaria</taxon>
    </lineage>
</organism>
<evidence type="ECO:0000256" key="1">
    <source>
        <dbReference type="ARBA" id="ARBA00004496"/>
    </source>
</evidence>
<evidence type="ECO:0000313" key="11">
    <source>
        <dbReference type="Proteomes" id="UP001233172"/>
    </source>
</evidence>
<dbReference type="AlphaFoldDB" id="A0AAD8EZ83"/>
<keyword evidence="6" id="KW-0333">Golgi apparatus</keyword>
<feature type="coiled-coil region" evidence="8">
    <location>
        <begin position="168"/>
        <end position="237"/>
    </location>
</feature>
<evidence type="ECO:0000313" key="10">
    <source>
        <dbReference type="EMBL" id="KAK0044823.1"/>
    </source>
</evidence>
<sequence>MAVWSGFSDEDLRKMRLASLPDSENSAPVRKTGKSVAAQRITSNKPASQNSTAPQRKEKNALNPNVITSENKQIDNQKKIDNQKGIDNKKETDSSSQPAVTITASQTSDGSLTERVLESPGSLVAVEKDIKELDEAEAFNVELSNVQKFQQQQKVIEEANKHKRALLAQAIENRRKKAKAEAEKLMRVQQELNHLDTLLTADVSIIRDRIEIASLEYNDAQKRYEKAEKEFIAAKMDLFAKGEVKEQLTEHLYTIIHQNEVRKAKKLVELMEKLAMEVTADEWELTIPAIPQLTNFTAVATLHGPAHGHSKDRTKEDEKTSPQTKNELDKNVKVNSEDQSGKVIQVCDDGDVEVKGIKPEAQSSEAFVSNESHTISLPCNDAVLNAVEQCQQVEQCKVVDTESPPPDVSDINRNIATFKTCEESASTDCDVNHQASKHQENVIATPVEEAATSPPPVHANNGWKHPFS</sequence>
<keyword evidence="7 8" id="KW-0175">Coiled coil</keyword>
<dbReference type="PANTHER" id="PTHR21470:SF2">
    <property type="entry name" value="RAB6-INTERACTING GOLGIN"/>
    <property type="match status" value="1"/>
</dbReference>
<proteinExistence type="inferred from homology"/>
<dbReference type="GO" id="GO:0005794">
    <property type="term" value="C:Golgi apparatus"/>
    <property type="evidence" value="ECO:0007669"/>
    <property type="project" value="UniProtKB-SubCell"/>
</dbReference>
<feature type="compositionally biased region" description="Polar residues" evidence="9">
    <location>
        <begin position="62"/>
        <end position="71"/>
    </location>
</feature>
<gene>
    <name evidence="10" type="ORF">Bpfe_025768</name>
</gene>
<evidence type="ECO:0000256" key="3">
    <source>
        <dbReference type="ARBA" id="ARBA00005599"/>
    </source>
</evidence>
<dbReference type="PANTHER" id="PTHR21470">
    <property type="entry name" value="RAB6-INTERACTING PROTEIN GORAB"/>
    <property type="match status" value="1"/>
</dbReference>
<reference evidence="10" key="2">
    <citation type="submission" date="2023-04" db="EMBL/GenBank/DDBJ databases">
        <authorList>
            <person name="Bu L."/>
            <person name="Lu L."/>
            <person name="Laidemitt M.R."/>
            <person name="Zhang S.M."/>
            <person name="Mutuku M."/>
            <person name="Mkoji G."/>
            <person name="Steinauer M."/>
            <person name="Loker E.S."/>
        </authorList>
    </citation>
    <scope>NUCLEOTIDE SEQUENCE</scope>
    <source>
        <strain evidence="10">KasaAsao</strain>
        <tissue evidence="10">Whole Snail</tissue>
    </source>
</reference>
<feature type="compositionally biased region" description="Basic and acidic residues" evidence="9">
    <location>
        <begin position="309"/>
        <end position="331"/>
    </location>
</feature>
<comment type="similarity">
    <text evidence="3">Belongs to the GORAB family.</text>
</comment>
<feature type="compositionally biased region" description="Basic and acidic residues" evidence="9">
    <location>
        <begin position="72"/>
        <end position="93"/>
    </location>
</feature>
<comment type="subcellular location">
    <subcellularLocation>
        <location evidence="1">Cytoplasm</location>
    </subcellularLocation>
    <subcellularLocation>
        <location evidence="2">Golgi apparatus</location>
    </subcellularLocation>
</comment>
<evidence type="ECO:0000256" key="5">
    <source>
        <dbReference type="ARBA" id="ARBA00022490"/>
    </source>
</evidence>
<dbReference type="GO" id="GO:1905515">
    <property type="term" value="P:non-motile cilium assembly"/>
    <property type="evidence" value="ECO:0007669"/>
    <property type="project" value="TreeGrafter"/>
</dbReference>
<dbReference type="Proteomes" id="UP001233172">
    <property type="component" value="Unassembled WGS sequence"/>
</dbReference>
<feature type="region of interest" description="Disordered" evidence="9">
    <location>
        <begin position="303"/>
        <end position="331"/>
    </location>
</feature>
<evidence type="ECO:0000256" key="9">
    <source>
        <dbReference type="SAM" id="MobiDB-lite"/>
    </source>
</evidence>
<keyword evidence="5" id="KW-0963">Cytoplasm</keyword>
<feature type="region of interest" description="Disordered" evidence="9">
    <location>
        <begin position="18"/>
        <end position="115"/>
    </location>
</feature>